<dbReference type="Pfam" id="PF11716">
    <property type="entry name" value="MDMPI_N"/>
    <property type="match status" value="1"/>
</dbReference>
<feature type="domain" description="Mycothiol-dependent maleylpyruvate isomerase metal-binding" evidence="1">
    <location>
        <begin position="20"/>
        <end position="159"/>
    </location>
</feature>
<proteinExistence type="predicted"/>
<organism evidence="2 3">
    <name type="scientific">Sediminibacterium roseum</name>
    <dbReference type="NCBI Taxonomy" id="1978412"/>
    <lineage>
        <taxon>Bacteria</taxon>
        <taxon>Pseudomonadati</taxon>
        <taxon>Bacteroidota</taxon>
        <taxon>Chitinophagia</taxon>
        <taxon>Chitinophagales</taxon>
        <taxon>Chitinophagaceae</taxon>
        <taxon>Sediminibacterium</taxon>
    </lineage>
</organism>
<dbReference type="InterPro" id="IPR024344">
    <property type="entry name" value="MDMPI_metal-binding"/>
</dbReference>
<evidence type="ECO:0000259" key="1">
    <source>
        <dbReference type="Pfam" id="PF11716"/>
    </source>
</evidence>
<gene>
    <name evidence="2" type="ORF">GWC95_07510</name>
</gene>
<comment type="caution">
    <text evidence="2">The sequence shown here is derived from an EMBL/GenBank/DDBJ whole genome shotgun (WGS) entry which is preliminary data.</text>
</comment>
<dbReference type="SUPFAM" id="SSF109854">
    <property type="entry name" value="DinB/YfiT-like putative metalloenzymes"/>
    <property type="match status" value="1"/>
</dbReference>
<sequence length="279" mass="32115">MEERKNIPLDLAHMLPVLDKKFMELLYSLSPEEWQKQTVAKLWKVKDVVAHLLDGNIRILSALRDQHQGDVPEIRSYQDLLDYLNGLNADWVKAMKRVSPAMLVLLHETTGKPYCDYYMSLDPFGKSPYAVNWAGEDESKNWMHIAREYTEKWLHQQQIRDAVGRQALFTRELFYPFIDTLMMALPFTFREVEATPGTTLQMTITGDAAGSWFLEADKSKWLLTKDPVNDPATQVKIDPDTAWKLFSKSIRTEQVRDVVEIIGDQALGEKALTMVSFMA</sequence>
<dbReference type="EMBL" id="JAACJS010000011">
    <property type="protein sequence ID" value="NCI49763.1"/>
    <property type="molecule type" value="Genomic_DNA"/>
</dbReference>
<keyword evidence="3" id="KW-1185">Reference proteome</keyword>
<name>A0ABW9ZX42_9BACT</name>
<protein>
    <recommendedName>
        <fullName evidence="1">Mycothiol-dependent maleylpyruvate isomerase metal-binding domain-containing protein</fullName>
    </recommendedName>
</protein>
<evidence type="ECO:0000313" key="2">
    <source>
        <dbReference type="EMBL" id="NCI49763.1"/>
    </source>
</evidence>
<dbReference type="Proteomes" id="UP000753802">
    <property type="component" value="Unassembled WGS sequence"/>
</dbReference>
<accession>A0ABW9ZX42</accession>
<dbReference type="Gene3D" id="1.20.120.450">
    <property type="entry name" value="dinb family like domain"/>
    <property type="match status" value="1"/>
</dbReference>
<reference evidence="2 3" key="1">
    <citation type="submission" date="2020-01" db="EMBL/GenBank/DDBJ databases">
        <title>Genome analysis.</title>
        <authorList>
            <person name="Wu S."/>
            <person name="Wang G."/>
        </authorList>
    </citation>
    <scope>NUCLEOTIDE SEQUENCE [LARGE SCALE GENOMIC DNA]</scope>
    <source>
        <strain evidence="2 3">SYL130</strain>
    </source>
</reference>
<evidence type="ECO:0000313" key="3">
    <source>
        <dbReference type="Proteomes" id="UP000753802"/>
    </source>
</evidence>
<dbReference type="InterPro" id="IPR034660">
    <property type="entry name" value="DinB/YfiT-like"/>
</dbReference>
<dbReference type="RefSeq" id="WP_161818073.1">
    <property type="nucleotide sequence ID" value="NZ_JAACJS010000011.1"/>
</dbReference>